<name>A0A077QCW4_XENBV</name>
<proteinExistence type="predicted"/>
<dbReference type="RefSeq" id="WP_038183794.1">
    <property type="nucleotide sequence ID" value="NZ_CAWLWA010000100.1"/>
</dbReference>
<evidence type="ECO:0000313" key="2">
    <source>
        <dbReference type="Proteomes" id="UP000028480"/>
    </source>
</evidence>
<dbReference type="HOGENOM" id="CLU_2453915_0_0_6"/>
<dbReference type="EMBL" id="CBTB010000044">
    <property type="protein sequence ID" value="CDH31224.1"/>
    <property type="molecule type" value="Genomic_DNA"/>
</dbReference>
<dbReference type="Proteomes" id="UP000028480">
    <property type="component" value="Unassembled WGS sequence"/>
</dbReference>
<organism evidence="1 2">
    <name type="scientific">Xenorhabdus bovienii str. Intermedium</name>
    <dbReference type="NCBI Taxonomy" id="1379677"/>
    <lineage>
        <taxon>Bacteria</taxon>
        <taxon>Pseudomonadati</taxon>
        <taxon>Pseudomonadota</taxon>
        <taxon>Gammaproteobacteria</taxon>
        <taxon>Enterobacterales</taxon>
        <taxon>Morganellaceae</taxon>
        <taxon>Xenorhabdus</taxon>
    </lineage>
</organism>
<evidence type="ECO:0000313" key="1">
    <source>
        <dbReference type="EMBL" id="CDH31224.1"/>
    </source>
</evidence>
<sequence>MSGYIVTFNVFLQNNYGQNIDRYVNKISFNTSIPLDIDMSTSGADYFMQQARNAARDYIESLRKGSSGKNIGINIPQDYYIAITGVVPL</sequence>
<protein>
    <submittedName>
        <fullName evidence="1">Uncharacterized protein</fullName>
    </submittedName>
</protein>
<gene>
    <name evidence="1" type="ORF">XBI1_1380005</name>
</gene>
<comment type="caution">
    <text evidence="1">The sequence shown here is derived from an EMBL/GenBank/DDBJ whole genome shotgun (WGS) entry which is preliminary data.</text>
</comment>
<reference evidence="1" key="1">
    <citation type="submission" date="2013-07" db="EMBL/GenBank/DDBJ databases">
        <title>Sub-species coevolution in mutualistic symbiosis.</title>
        <authorList>
            <person name="Murfin K."/>
            <person name="Klassen J."/>
            <person name="Lee M."/>
            <person name="Forst S."/>
            <person name="Stock P."/>
            <person name="Goodrich-Blair H."/>
        </authorList>
    </citation>
    <scope>NUCLEOTIDE SEQUENCE [LARGE SCALE GENOMIC DNA]</scope>
    <source>
        <strain evidence="1">Intermedium</strain>
    </source>
</reference>
<dbReference type="AlphaFoldDB" id="A0A077QCW4"/>
<accession>A0A077QCW4</accession>